<organism evidence="11 12">
    <name type="scientific">Colocasia esculenta</name>
    <name type="common">Wild taro</name>
    <name type="synonym">Arum esculentum</name>
    <dbReference type="NCBI Taxonomy" id="4460"/>
    <lineage>
        <taxon>Eukaryota</taxon>
        <taxon>Viridiplantae</taxon>
        <taxon>Streptophyta</taxon>
        <taxon>Embryophyta</taxon>
        <taxon>Tracheophyta</taxon>
        <taxon>Spermatophyta</taxon>
        <taxon>Magnoliopsida</taxon>
        <taxon>Liliopsida</taxon>
        <taxon>Araceae</taxon>
        <taxon>Aroideae</taxon>
        <taxon>Colocasieae</taxon>
        <taxon>Colocasia</taxon>
    </lineage>
</organism>
<keyword evidence="4" id="KW-0489">Methyltransferase</keyword>
<evidence type="ECO:0000256" key="4">
    <source>
        <dbReference type="ARBA" id="ARBA00022603"/>
    </source>
</evidence>
<dbReference type="SUPFAM" id="SSF82199">
    <property type="entry name" value="SET domain"/>
    <property type="match status" value="1"/>
</dbReference>
<dbReference type="InterPro" id="IPR050777">
    <property type="entry name" value="SET2_Histone-Lys_MeTrsfase"/>
</dbReference>
<keyword evidence="3" id="KW-0158">Chromosome</keyword>
<evidence type="ECO:0000256" key="6">
    <source>
        <dbReference type="ARBA" id="ARBA00022691"/>
    </source>
</evidence>
<reference evidence="11" key="1">
    <citation type="submission" date="2017-07" db="EMBL/GenBank/DDBJ databases">
        <title>Taro Niue Genome Assembly and Annotation.</title>
        <authorList>
            <person name="Atibalentja N."/>
            <person name="Keating K."/>
            <person name="Fields C.J."/>
        </authorList>
    </citation>
    <scope>NUCLEOTIDE SEQUENCE</scope>
    <source>
        <strain evidence="11">Niue_2</strain>
        <tissue evidence="11">Leaf</tissue>
    </source>
</reference>
<evidence type="ECO:0000256" key="8">
    <source>
        <dbReference type="SAM" id="MobiDB-lite"/>
    </source>
</evidence>
<evidence type="ECO:0000256" key="3">
    <source>
        <dbReference type="ARBA" id="ARBA00022454"/>
    </source>
</evidence>
<dbReference type="PROSITE" id="PS50868">
    <property type="entry name" value="POST_SET"/>
    <property type="match status" value="1"/>
</dbReference>
<accession>A0A843WSR6</accession>
<feature type="domain" description="AWS" evidence="10">
    <location>
        <begin position="86"/>
        <end position="137"/>
    </location>
</feature>
<dbReference type="PANTHER" id="PTHR22884">
    <property type="entry name" value="SET DOMAIN PROTEINS"/>
    <property type="match status" value="1"/>
</dbReference>
<feature type="compositionally biased region" description="Polar residues" evidence="8">
    <location>
        <begin position="48"/>
        <end position="59"/>
    </location>
</feature>
<dbReference type="InterPro" id="IPR003616">
    <property type="entry name" value="Post-SET_dom"/>
</dbReference>
<proteinExistence type="predicted"/>
<name>A0A843WSR6_COLES</name>
<keyword evidence="5" id="KW-0808">Transferase</keyword>
<evidence type="ECO:0008006" key="13">
    <source>
        <dbReference type="Google" id="ProtNLM"/>
    </source>
</evidence>
<evidence type="ECO:0000256" key="1">
    <source>
        <dbReference type="ARBA" id="ARBA00004123"/>
    </source>
</evidence>
<dbReference type="Pfam" id="PF17907">
    <property type="entry name" value="AWS"/>
    <property type="match status" value="1"/>
</dbReference>
<feature type="region of interest" description="Disordered" evidence="8">
    <location>
        <begin position="44"/>
        <end position="66"/>
    </location>
</feature>
<keyword evidence="6" id="KW-0949">S-adenosyl-L-methionine</keyword>
<dbReference type="GO" id="GO:0005634">
    <property type="term" value="C:nucleus"/>
    <property type="evidence" value="ECO:0007669"/>
    <property type="project" value="UniProtKB-SubCell"/>
</dbReference>
<dbReference type="OrthoDB" id="2422440at2759"/>
<sequence>MNMQVAEASKSQQFGFLKSRQKPGTICSAREGREHNGMAHVVEAGATNAGSKRSSTPDQQGEGPPLYKHIERNEFAYRKHRKQKDEDIAVCVCKFDADDPDSACGERCLNVLTSMECTLGYCPCGDNCKNQKFQKCEYPKLKLFKTEGRGWGLLADEDTSCICRNAGQFVIEYCGEVISWKEAKQRSQVYEAECDIPTTGTELAYDYNFEYYGGVKVRCLCGAASCSGFLGAKSRGFQEAFYLWEDDDTSLHPAPIAVVVSDEVQTETGEDKLLYSQETNQFTHNAMISRIWSNNACRNYHIEPSSSSKMFPRYSNGKTKIVARKQVNVKRIAERLASLDACQELLAFE</sequence>
<dbReference type="EMBL" id="NMUH01004858">
    <property type="protein sequence ID" value="MQM11067.1"/>
    <property type="molecule type" value="Genomic_DNA"/>
</dbReference>
<dbReference type="GO" id="GO:0005694">
    <property type="term" value="C:chromosome"/>
    <property type="evidence" value="ECO:0007669"/>
    <property type="project" value="UniProtKB-SubCell"/>
</dbReference>
<keyword evidence="12" id="KW-1185">Reference proteome</keyword>
<evidence type="ECO:0000256" key="7">
    <source>
        <dbReference type="ARBA" id="ARBA00023242"/>
    </source>
</evidence>
<feature type="non-terminal residue" evidence="11">
    <location>
        <position position="349"/>
    </location>
</feature>
<evidence type="ECO:0000313" key="11">
    <source>
        <dbReference type="EMBL" id="MQM11067.1"/>
    </source>
</evidence>
<evidence type="ECO:0000256" key="2">
    <source>
        <dbReference type="ARBA" id="ARBA00004286"/>
    </source>
</evidence>
<dbReference type="SMART" id="SM00508">
    <property type="entry name" value="PostSET"/>
    <property type="match status" value="1"/>
</dbReference>
<dbReference type="GO" id="GO:0032259">
    <property type="term" value="P:methylation"/>
    <property type="evidence" value="ECO:0007669"/>
    <property type="project" value="UniProtKB-KW"/>
</dbReference>
<evidence type="ECO:0000313" key="12">
    <source>
        <dbReference type="Proteomes" id="UP000652761"/>
    </source>
</evidence>
<dbReference type="Proteomes" id="UP000652761">
    <property type="component" value="Unassembled WGS sequence"/>
</dbReference>
<evidence type="ECO:0000256" key="5">
    <source>
        <dbReference type="ARBA" id="ARBA00022679"/>
    </source>
</evidence>
<keyword evidence="7" id="KW-0539">Nucleus</keyword>
<feature type="domain" description="Post-SET" evidence="9">
    <location>
        <begin position="215"/>
        <end position="231"/>
    </location>
</feature>
<dbReference type="GO" id="GO:0042054">
    <property type="term" value="F:histone methyltransferase activity"/>
    <property type="evidence" value="ECO:0007669"/>
    <property type="project" value="InterPro"/>
</dbReference>
<gene>
    <name evidence="11" type="ORF">Taro_043972</name>
</gene>
<dbReference type="AlphaFoldDB" id="A0A843WSR6"/>
<comment type="caution">
    <text evidence="11">The sequence shown here is derived from an EMBL/GenBank/DDBJ whole genome shotgun (WGS) entry which is preliminary data.</text>
</comment>
<dbReference type="Gene3D" id="2.170.270.10">
    <property type="entry name" value="SET domain"/>
    <property type="match status" value="2"/>
</dbReference>
<dbReference type="PROSITE" id="PS51215">
    <property type="entry name" value="AWS"/>
    <property type="match status" value="1"/>
</dbReference>
<dbReference type="InterPro" id="IPR046341">
    <property type="entry name" value="SET_dom_sf"/>
</dbReference>
<evidence type="ECO:0000259" key="9">
    <source>
        <dbReference type="PROSITE" id="PS50868"/>
    </source>
</evidence>
<dbReference type="InterPro" id="IPR006560">
    <property type="entry name" value="AWS_dom"/>
</dbReference>
<dbReference type="SMART" id="SM00570">
    <property type="entry name" value="AWS"/>
    <property type="match status" value="1"/>
</dbReference>
<comment type="subcellular location">
    <subcellularLocation>
        <location evidence="2">Chromosome</location>
    </subcellularLocation>
    <subcellularLocation>
        <location evidence="1">Nucleus</location>
    </subcellularLocation>
</comment>
<protein>
    <recommendedName>
        <fullName evidence="13">Histone-lysine N-methyltransferase ASHH1</fullName>
    </recommendedName>
</protein>
<evidence type="ECO:0000259" key="10">
    <source>
        <dbReference type="PROSITE" id="PS51215"/>
    </source>
</evidence>